<keyword evidence="2" id="KW-0732">Signal</keyword>
<comment type="caution">
    <text evidence="3">The sequence shown here is derived from an EMBL/GenBank/DDBJ whole genome shotgun (WGS) entry which is preliminary data.</text>
</comment>
<feature type="region of interest" description="Disordered" evidence="1">
    <location>
        <begin position="65"/>
        <end position="85"/>
    </location>
</feature>
<evidence type="ECO:0000256" key="2">
    <source>
        <dbReference type="SAM" id="SignalP"/>
    </source>
</evidence>
<name>A0A7W8L9E2_9BURK</name>
<protein>
    <submittedName>
        <fullName evidence="3">Chaperone required for assembly of F1-ATPase</fullName>
    </submittedName>
</protein>
<reference evidence="3 4" key="1">
    <citation type="submission" date="2020-08" db="EMBL/GenBank/DDBJ databases">
        <title>Genomic Encyclopedia of Type Strains, Phase IV (KMG-V): Genome sequencing to study the core and pangenomes of soil and plant-associated prokaryotes.</title>
        <authorList>
            <person name="Whitman W."/>
        </authorList>
    </citation>
    <scope>NUCLEOTIDE SEQUENCE [LARGE SCALE GENOMIC DNA]</scope>
    <source>
        <strain evidence="3 4">JPY162</strain>
    </source>
</reference>
<accession>A0A7W8L9E2</accession>
<evidence type="ECO:0000313" key="3">
    <source>
        <dbReference type="EMBL" id="MBB5402535.1"/>
    </source>
</evidence>
<feature type="chain" id="PRO_5031231367" evidence="2">
    <location>
        <begin position="23"/>
        <end position="85"/>
    </location>
</feature>
<dbReference type="Proteomes" id="UP000592820">
    <property type="component" value="Unassembled WGS sequence"/>
</dbReference>
<dbReference type="AlphaFoldDB" id="A0A7W8L9E2"/>
<organism evidence="3 4">
    <name type="scientific">Paraburkholderia youngii</name>
    <dbReference type="NCBI Taxonomy" id="2782701"/>
    <lineage>
        <taxon>Bacteria</taxon>
        <taxon>Pseudomonadati</taxon>
        <taxon>Pseudomonadota</taxon>
        <taxon>Betaproteobacteria</taxon>
        <taxon>Burkholderiales</taxon>
        <taxon>Burkholderiaceae</taxon>
        <taxon>Paraburkholderia</taxon>
    </lineage>
</organism>
<dbReference type="Pfam" id="PF13663">
    <property type="entry name" value="DUF4148"/>
    <property type="match status" value="1"/>
</dbReference>
<gene>
    <name evidence="3" type="ORF">HDG41_004621</name>
</gene>
<proteinExistence type="predicted"/>
<feature type="signal peptide" evidence="2">
    <location>
        <begin position="1"/>
        <end position="22"/>
    </location>
</feature>
<sequence length="85" mass="9206">MKQIFVAGTLALLASAPVASFAQTDAPVTRAQVRAELVKLERAGYNPIPDDVDYPSRLQKAEARLQAEQPASLRQAATKIGTEQR</sequence>
<dbReference type="EMBL" id="JACHDE010000008">
    <property type="protein sequence ID" value="MBB5402535.1"/>
    <property type="molecule type" value="Genomic_DNA"/>
</dbReference>
<evidence type="ECO:0000256" key="1">
    <source>
        <dbReference type="SAM" id="MobiDB-lite"/>
    </source>
</evidence>
<dbReference type="InterPro" id="IPR025421">
    <property type="entry name" value="DUF4148"/>
</dbReference>
<evidence type="ECO:0000313" key="4">
    <source>
        <dbReference type="Proteomes" id="UP000592820"/>
    </source>
</evidence>
<dbReference type="RefSeq" id="WP_184227213.1">
    <property type="nucleotide sequence ID" value="NZ_JACHDE010000008.1"/>
</dbReference>